<evidence type="ECO:0000256" key="2">
    <source>
        <dbReference type="ARBA" id="ARBA00023329"/>
    </source>
</evidence>
<dbReference type="GO" id="GO:0005829">
    <property type="term" value="C:cytosol"/>
    <property type="evidence" value="ECO:0007669"/>
    <property type="project" value="TreeGrafter"/>
</dbReference>
<protein>
    <recommendedName>
        <fullName evidence="4">UDENN domain-containing protein</fullName>
    </recommendedName>
</protein>
<feature type="region of interest" description="Disordered" evidence="3">
    <location>
        <begin position="321"/>
        <end position="346"/>
    </location>
</feature>
<organism evidence="5 6">
    <name type="scientific">Ostreobium quekettii</name>
    <dbReference type="NCBI Taxonomy" id="121088"/>
    <lineage>
        <taxon>Eukaryota</taxon>
        <taxon>Viridiplantae</taxon>
        <taxon>Chlorophyta</taxon>
        <taxon>core chlorophytes</taxon>
        <taxon>Ulvophyceae</taxon>
        <taxon>TCBD clade</taxon>
        <taxon>Bryopsidales</taxon>
        <taxon>Ostreobineae</taxon>
        <taxon>Ostreobiaceae</taxon>
        <taxon>Ostreobium</taxon>
    </lineage>
</organism>
<dbReference type="GO" id="GO:0006897">
    <property type="term" value="P:endocytosis"/>
    <property type="evidence" value="ECO:0007669"/>
    <property type="project" value="TreeGrafter"/>
</dbReference>
<evidence type="ECO:0000313" key="6">
    <source>
        <dbReference type="Proteomes" id="UP000708148"/>
    </source>
</evidence>
<keyword evidence="2" id="KW-0968">Cytoplasmic vesicle</keyword>
<evidence type="ECO:0000259" key="4">
    <source>
        <dbReference type="PROSITE" id="PS50211"/>
    </source>
</evidence>
<dbReference type="InterPro" id="IPR001194">
    <property type="entry name" value="cDENN_dom"/>
</dbReference>
<feature type="region of interest" description="Disordered" evidence="3">
    <location>
        <begin position="370"/>
        <end position="394"/>
    </location>
</feature>
<dbReference type="Proteomes" id="UP000708148">
    <property type="component" value="Unassembled WGS sequence"/>
</dbReference>
<feature type="region of interest" description="Disordered" evidence="3">
    <location>
        <begin position="643"/>
        <end position="667"/>
    </location>
</feature>
<feature type="compositionally biased region" description="Polar residues" evidence="3">
    <location>
        <begin position="288"/>
        <end position="297"/>
    </location>
</feature>
<dbReference type="InterPro" id="IPR040032">
    <property type="entry name" value="DENND1A/B/C"/>
</dbReference>
<feature type="region of interest" description="Disordered" evidence="3">
    <location>
        <begin position="125"/>
        <end position="144"/>
    </location>
</feature>
<feature type="region of interest" description="Disordered" evidence="3">
    <location>
        <begin position="270"/>
        <end position="308"/>
    </location>
</feature>
<feature type="compositionally biased region" description="Polar residues" evidence="3">
    <location>
        <begin position="466"/>
        <end position="488"/>
    </location>
</feature>
<comment type="subcellular location">
    <subcellularLocation>
        <location evidence="1">Cytoplasmic vesicle</location>
        <location evidence="1">Clathrin-coated vesicle</location>
    </subcellularLocation>
</comment>
<dbReference type="GO" id="GO:0030136">
    <property type="term" value="C:clathrin-coated vesicle"/>
    <property type="evidence" value="ECO:0007669"/>
    <property type="project" value="UniProtKB-SubCell"/>
</dbReference>
<gene>
    <name evidence="5" type="ORF">OSTQU699_LOCUS10497</name>
</gene>
<dbReference type="GO" id="GO:1901981">
    <property type="term" value="F:phosphatidylinositol phosphate binding"/>
    <property type="evidence" value="ECO:0007669"/>
    <property type="project" value="TreeGrafter"/>
</dbReference>
<feature type="compositionally biased region" description="Gly residues" evidence="3">
    <location>
        <begin position="125"/>
        <end position="134"/>
    </location>
</feature>
<dbReference type="Gene3D" id="3.40.50.11500">
    <property type="match status" value="1"/>
</dbReference>
<dbReference type="InterPro" id="IPR037516">
    <property type="entry name" value="Tripartite_DENN"/>
</dbReference>
<dbReference type="Pfam" id="PF02141">
    <property type="entry name" value="DENN"/>
    <property type="match status" value="1"/>
</dbReference>
<accession>A0A8S1JD64</accession>
<dbReference type="OrthoDB" id="6019893at2759"/>
<evidence type="ECO:0000256" key="3">
    <source>
        <dbReference type="SAM" id="MobiDB-lite"/>
    </source>
</evidence>
<reference evidence="5" key="1">
    <citation type="submission" date="2020-12" db="EMBL/GenBank/DDBJ databases">
        <authorList>
            <person name="Iha C."/>
        </authorList>
    </citation>
    <scope>NUCLEOTIDE SEQUENCE</scope>
</reference>
<keyword evidence="6" id="KW-1185">Reference proteome</keyword>
<dbReference type="PROSITE" id="PS50211">
    <property type="entry name" value="DENN"/>
    <property type="match status" value="1"/>
</dbReference>
<dbReference type="EMBL" id="CAJHUC010003034">
    <property type="protein sequence ID" value="CAD7705142.1"/>
    <property type="molecule type" value="Genomic_DNA"/>
</dbReference>
<feature type="non-terminal residue" evidence="5">
    <location>
        <position position="1"/>
    </location>
</feature>
<dbReference type="PANTHER" id="PTHR13196:SF14">
    <property type="entry name" value="UDENN DOMAIN-CONTAINING PROTEIN"/>
    <property type="match status" value="1"/>
</dbReference>
<dbReference type="Pfam" id="PF03455">
    <property type="entry name" value="dDENN"/>
    <property type="match status" value="1"/>
</dbReference>
<dbReference type="PANTHER" id="PTHR13196">
    <property type="entry name" value="DENN DOMAIN-CONTAINING"/>
    <property type="match status" value="1"/>
</dbReference>
<evidence type="ECO:0000256" key="1">
    <source>
        <dbReference type="ARBA" id="ARBA00004132"/>
    </source>
</evidence>
<dbReference type="GO" id="GO:0032456">
    <property type="term" value="P:endocytic recycling"/>
    <property type="evidence" value="ECO:0007669"/>
    <property type="project" value="TreeGrafter"/>
</dbReference>
<evidence type="ECO:0000313" key="5">
    <source>
        <dbReference type="EMBL" id="CAD7705142.1"/>
    </source>
</evidence>
<dbReference type="GO" id="GO:0005085">
    <property type="term" value="F:guanyl-nucleotide exchange factor activity"/>
    <property type="evidence" value="ECO:0007669"/>
    <property type="project" value="InterPro"/>
</dbReference>
<sequence length="667" mass="71120">WHHVYLPLMPSSLQDYLQAPMPFIIGLPAQLLHAVEDPQMSEVTLVDLDRGSTEPVPGSSGDDAHVLPYRERLEGALAEAMSGLRSPYEFEGNTAIHGVITDFFVKLFKNYRRFISKRSTGSNGFGGNGIGSNGSAGKLARSRGPAEDEDNGLFGYGYYFDYVSFVASHRRNEQARQFLTLFRHSQMFEMFVQERLQMASKGHFPSDDAFEYKINLLEEQGARRKLGLKPAVKSLSRRIASRKHLNVSGTFIHRNPTMLSDMAPAALKKAISRASSPDSHLGGRSPLASGQSKSEPQSPGLANKSGPTRVYAHRKSLSTDSDLHAVRSGASFASREDSNSGLEGNRSFDLSHSGMHRLGSAPSIGDLIHFSYSDDSDVDGPHPSAQQPATEPATAEIAVTSTNKKMASNAEDAISVLSAALQNSLPGGADAADEKSTGSTWSRVNSLRGWASNDQVPGDGVASAGTPPQVSSCSPIVAGATQTRTSTGGWVDFSTPGPSRLPNPMVDTTPVPFNRMAQTGYTPGWGSTFAQPSTSAHSMVLPAWPSCSPPPRGYTLASGSAGVWERQMGALASGSISPPQRTTAHSFSRSCVLPDELTVSPGSGSYEDDGEGGLKQTMRARSSKMLAHMVDANLRSFDQLGQGLWRPGVPSEGPAPVPTSAMRPGSP</sequence>
<feature type="domain" description="UDENN" evidence="4">
    <location>
        <begin position="1"/>
        <end position="202"/>
    </location>
</feature>
<comment type="caution">
    <text evidence="5">The sequence shown here is derived from an EMBL/GenBank/DDBJ whole genome shotgun (WGS) entry which is preliminary data.</text>
</comment>
<proteinExistence type="predicted"/>
<dbReference type="InterPro" id="IPR005112">
    <property type="entry name" value="dDENN_dom"/>
</dbReference>
<dbReference type="InterPro" id="IPR043153">
    <property type="entry name" value="DENN_C"/>
</dbReference>
<dbReference type="AlphaFoldDB" id="A0A8S1JD64"/>
<feature type="region of interest" description="Disordered" evidence="3">
    <location>
        <begin position="450"/>
        <end position="505"/>
    </location>
</feature>
<name>A0A8S1JD64_9CHLO</name>